<evidence type="ECO:0000313" key="3">
    <source>
        <dbReference type="EMBL" id="AXV08007.1"/>
    </source>
</evidence>
<sequence length="278" mass="28680">MSVYSSVIVGTDGSVTAGRAVRRAATVAAGLQIPMIVATAYMRVRPEELGPRSVQAELPDNIGAFGYIGAQETARDGVSIALKAFPDLDIDVATPQGDPADALLEFTETRGNALLVIGGQGLGATGLFLLGNVPNKITHHAVGDVMVVRTGREREDDAPRRVLIGTDGSKTATKALDRGIAVASALGAGVTVLTVGRSGWATDVLAEASARVEAAGVPVETEQHDGDAAAVLVERAADYDLLVLGNRGMTGARRFLLGSVPNKVSHHVGADLLIVKTT</sequence>
<feature type="domain" description="UspA" evidence="2">
    <location>
        <begin position="160"/>
        <end position="195"/>
    </location>
</feature>
<gene>
    <name evidence="3" type="ORF">DVS28_a3332</name>
</gene>
<dbReference type="SUPFAM" id="SSF52402">
    <property type="entry name" value="Adenine nucleotide alpha hydrolases-like"/>
    <property type="match status" value="2"/>
</dbReference>
<accession>A0A346Y0L0</accession>
<dbReference type="AlphaFoldDB" id="A0A346Y0L0"/>
<evidence type="ECO:0000256" key="1">
    <source>
        <dbReference type="ARBA" id="ARBA00008791"/>
    </source>
</evidence>
<dbReference type="OrthoDB" id="3427787at2"/>
<feature type="domain" description="UspA" evidence="2">
    <location>
        <begin position="208"/>
        <end position="276"/>
    </location>
</feature>
<dbReference type="Pfam" id="PF00582">
    <property type="entry name" value="Usp"/>
    <property type="match status" value="3"/>
</dbReference>
<evidence type="ECO:0000259" key="2">
    <source>
        <dbReference type="Pfam" id="PF00582"/>
    </source>
</evidence>
<dbReference type="InterPro" id="IPR006015">
    <property type="entry name" value="Universal_stress_UspA"/>
</dbReference>
<feature type="domain" description="UspA" evidence="2">
    <location>
        <begin position="4"/>
        <end position="149"/>
    </location>
</feature>
<dbReference type="RefSeq" id="WP_114592412.1">
    <property type="nucleotide sequence ID" value="NZ_CP031165.1"/>
</dbReference>
<evidence type="ECO:0000313" key="4">
    <source>
        <dbReference type="Proteomes" id="UP000264006"/>
    </source>
</evidence>
<dbReference type="PRINTS" id="PR01438">
    <property type="entry name" value="UNVRSLSTRESS"/>
</dbReference>
<dbReference type="Proteomes" id="UP000264006">
    <property type="component" value="Chromosome"/>
</dbReference>
<dbReference type="EMBL" id="CP031165">
    <property type="protein sequence ID" value="AXV08007.1"/>
    <property type="molecule type" value="Genomic_DNA"/>
</dbReference>
<dbReference type="KEGG" id="euz:DVS28_a3332"/>
<name>A0A346Y0L0_9ACTN</name>
<dbReference type="PANTHER" id="PTHR46268:SF25">
    <property type="entry name" value="USPA DOMAIN PROTEIN"/>
    <property type="match status" value="1"/>
</dbReference>
<protein>
    <submittedName>
        <fullName evidence="3">Universal stress protein</fullName>
    </submittedName>
</protein>
<keyword evidence="4" id="KW-1185">Reference proteome</keyword>
<dbReference type="CDD" id="cd00293">
    <property type="entry name" value="USP-like"/>
    <property type="match status" value="1"/>
</dbReference>
<dbReference type="InterPro" id="IPR006016">
    <property type="entry name" value="UspA"/>
</dbReference>
<comment type="similarity">
    <text evidence="1">Belongs to the universal stress protein A family.</text>
</comment>
<dbReference type="Gene3D" id="3.40.50.620">
    <property type="entry name" value="HUPs"/>
    <property type="match status" value="2"/>
</dbReference>
<dbReference type="PANTHER" id="PTHR46268">
    <property type="entry name" value="STRESS RESPONSE PROTEIN NHAX"/>
    <property type="match status" value="1"/>
</dbReference>
<reference evidence="3 4" key="1">
    <citation type="submission" date="2018-09" db="EMBL/GenBank/DDBJ databases">
        <title>Complete genome sequence of Euzebya sp. DY32-46 isolated from seawater of Pacific Ocean.</title>
        <authorList>
            <person name="Xu L."/>
            <person name="Wu Y.-H."/>
            <person name="Xu X.-W."/>
        </authorList>
    </citation>
    <scope>NUCLEOTIDE SEQUENCE [LARGE SCALE GENOMIC DNA]</scope>
    <source>
        <strain evidence="3 4">DY32-46</strain>
    </source>
</reference>
<organism evidence="3 4">
    <name type="scientific">Euzebya pacifica</name>
    <dbReference type="NCBI Taxonomy" id="1608957"/>
    <lineage>
        <taxon>Bacteria</taxon>
        <taxon>Bacillati</taxon>
        <taxon>Actinomycetota</taxon>
        <taxon>Nitriliruptoria</taxon>
        <taxon>Euzebyales</taxon>
    </lineage>
</organism>
<proteinExistence type="inferred from homology"/>
<dbReference type="InterPro" id="IPR014729">
    <property type="entry name" value="Rossmann-like_a/b/a_fold"/>
</dbReference>